<organism evidence="2 3">
    <name type="scientific">Aspergillus turcosus</name>
    <dbReference type="NCBI Taxonomy" id="1245748"/>
    <lineage>
        <taxon>Eukaryota</taxon>
        <taxon>Fungi</taxon>
        <taxon>Dikarya</taxon>
        <taxon>Ascomycota</taxon>
        <taxon>Pezizomycotina</taxon>
        <taxon>Eurotiomycetes</taxon>
        <taxon>Eurotiomycetidae</taxon>
        <taxon>Eurotiales</taxon>
        <taxon>Aspergillaceae</taxon>
        <taxon>Aspergillus</taxon>
        <taxon>Aspergillus subgen. Fumigati</taxon>
    </lineage>
</organism>
<feature type="transmembrane region" description="Helical" evidence="1">
    <location>
        <begin position="123"/>
        <end position="145"/>
    </location>
</feature>
<evidence type="ECO:0000256" key="1">
    <source>
        <dbReference type="SAM" id="Phobius"/>
    </source>
</evidence>
<feature type="transmembrane region" description="Helical" evidence="1">
    <location>
        <begin position="157"/>
        <end position="174"/>
    </location>
</feature>
<gene>
    <name evidence="2" type="ORF">CFD26_100992</name>
</gene>
<dbReference type="EMBL" id="NIDN02000211">
    <property type="protein sequence ID" value="RLL94350.1"/>
    <property type="molecule type" value="Genomic_DNA"/>
</dbReference>
<name>A0A3R7IBE1_9EURO</name>
<keyword evidence="3" id="KW-1185">Reference proteome</keyword>
<accession>A0A3R7IBE1</accession>
<proteinExistence type="predicted"/>
<reference evidence="2 3" key="1">
    <citation type="submission" date="2018-08" db="EMBL/GenBank/DDBJ databases">
        <title>Draft genome sequences of two Aspergillus turcosus clinical strains isolated from bronchoalveolar lavage fluid: one azole-susceptible and the other azole-resistant.</title>
        <authorList>
            <person name="Parent-Michaud M."/>
            <person name="Dufresne P.J."/>
            <person name="Fournier E."/>
            <person name="Martineau C."/>
            <person name="Moreira S."/>
            <person name="Perkins V."/>
            <person name="De Repentigny L."/>
            <person name="Dufresne S.F."/>
        </authorList>
    </citation>
    <scope>NUCLEOTIDE SEQUENCE [LARGE SCALE GENOMIC DNA]</scope>
    <source>
        <strain evidence="2">HMR AF 1038</strain>
    </source>
</reference>
<dbReference type="Proteomes" id="UP000215289">
    <property type="component" value="Unassembled WGS sequence"/>
</dbReference>
<dbReference type="AlphaFoldDB" id="A0A3R7IBE1"/>
<evidence type="ECO:0000313" key="3">
    <source>
        <dbReference type="Proteomes" id="UP000215289"/>
    </source>
</evidence>
<protein>
    <submittedName>
        <fullName evidence="2">Uncharacterized protein</fullName>
    </submittedName>
</protein>
<keyword evidence="1" id="KW-1133">Transmembrane helix</keyword>
<comment type="caution">
    <text evidence="2">The sequence shown here is derived from an EMBL/GenBank/DDBJ whole genome shotgun (WGS) entry which is preliminary data.</text>
</comment>
<dbReference type="OrthoDB" id="10570982at2759"/>
<sequence length="195" mass="21635">MAAGRAEPEVQALVCIGHRSNELTNWPLPSGESSRGAWRSRYAIVLRECIKQFSRTILAASSNLLPRYDKQLVSLSWGLFEAASNLGYTGVYRRRCKYYLLRVRREPPVYCTQTLPSVGFSPWLAVSTTVAVVPFGLIIIEFFVLNHSDLSEYAGHAGFTFLWVVGLWVVWACGSEGQRVLGDLGRSGEQGSSPC</sequence>
<keyword evidence="1" id="KW-0472">Membrane</keyword>
<keyword evidence="1" id="KW-0812">Transmembrane</keyword>
<evidence type="ECO:0000313" key="2">
    <source>
        <dbReference type="EMBL" id="RLL94350.1"/>
    </source>
</evidence>